<evidence type="ECO:0000313" key="3">
    <source>
        <dbReference type="EMBL" id="RRT34135.1"/>
    </source>
</evidence>
<reference evidence="3 4" key="1">
    <citation type="journal article" date="2014" name="Agronomy (Basel)">
        <title>A Draft Genome Sequence for Ensete ventricosum, the Drought-Tolerant Tree Against Hunger.</title>
        <authorList>
            <person name="Harrison J."/>
            <person name="Moore K.A."/>
            <person name="Paszkiewicz K."/>
            <person name="Jones T."/>
            <person name="Grant M."/>
            <person name="Ambacheew D."/>
            <person name="Muzemil S."/>
            <person name="Studholme D.J."/>
        </authorList>
    </citation>
    <scope>NUCLEOTIDE SEQUENCE [LARGE SCALE GENOMIC DNA]</scope>
</reference>
<keyword evidence="1" id="KW-0175">Coiled coil</keyword>
<evidence type="ECO:0000256" key="1">
    <source>
        <dbReference type="SAM" id="Coils"/>
    </source>
</evidence>
<feature type="non-terminal residue" evidence="3">
    <location>
        <position position="1"/>
    </location>
</feature>
<feature type="region of interest" description="Disordered" evidence="2">
    <location>
        <begin position="22"/>
        <end position="65"/>
    </location>
</feature>
<feature type="region of interest" description="Disordered" evidence="2">
    <location>
        <begin position="80"/>
        <end position="166"/>
    </location>
</feature>
<proteinExistence type="predicted"/>
<feature type="compositionally biased region" description="Polar residues" evidence="2">
    <location>
        <begin position="110"/>
        <end position="127"/>
    </location>
</feature>
<dbReference type="EMBL" id="AMZH03027494">
    <property type="protein sequence ID" value="RRT34135.1"/>
    <property type="molecule type" value="Genomic_DNA"/>
</dbReference>
<name>A0A426X3S7_ENSVE</name>
<accession>A0A426X3S7</accession>
<dbReference type="Proteomes" id="UP000287651">
    <property type="component" value="Unassembled WGS sequence"/>
</dbReference>
<protein>
    <submittedName>
        <fullName evidence="3">Uncharacterized protein</fullName>
    </submittedName>
</protein>
<comment type="caution">
    <text evidence="3">The sequence shown here is derived from an EMBL/GenBank/DDBJ whole genome shotgun (WGS) entry which is preliminary data.</text>
</comment>
<feature type="region of interest" description="Disordered" evidence="2">
    <location>
        <begin position="235"/>
        <end position="270"/>
    </location>
</feature>
<gene>
    <name evidence="3" type="ORF">B296_00056107</name>
</gene>
<sequence>GPGKGTGRVLYPGVEPTEQEFRNDRIEWSVNSSPNPGDLAEKVNSGTNPRDLAEKSVNSGINPGELAEKVNLGTNLGDLAEKVNTGTSPGDLTERVNSGTSPKDLAKRVNSGTNPGDLTESVNSGTNPRDLVEKVNTGTNPRDLAEKVNSSTSPRDLAETSAHPIGNAPPYLFEEEFVLVDRLKGILSFSCAIKEMTELWLVNADQMDLGDLRGMPKMSDGMALSTGVAAPAREVGVSPAKEAPKASSKRSIDAPTEQVDDPARRHKKVKARWRGLNSTKVWNDSLAAEEFERGILHPQLARELYTLPSARAAKEMVLMALFDRVHDAGRLIIFMDYRISHPQQKLNALKSGRGLEAVAKAEEHEVLRWLEASKKERSEVRSNLVEIQRLLKEAQVRARKMDDELLQVVKALENARAELPRQAVDRYKESADFKEGLKRMGRVTYKYGVGALVGRKGPRVRVKKSAAGSCMKVRSGRVRSRHDPSDGQVSLVVDFTIPLLRRGAGASIATVTEYPYLNP</sequence>
<organism evidence="3 4">
    <name type="scientific">Ensete ventricosum</name>
    <name type="common">Abyssinian banana</name>
    <name type="synonym">Musa ensete</name>
    <dbReference type="NCBI Taxonomy" id="4639"/>
    <lineage>
        <taxon>Eukaryota</taxon>
        <taxon>Viridiplantae</taxon>
        <taxon>Streptophyta</taxon>
        <taxon>Embryophyta</taxon>
        <taxon>Tracheophyta</taxon>
        <taxon>Spermatophyta</taxon>
        <taxon>Magnoliopsida</taxon>
        <taxon>Liliopsida</taxon>
        <taxon>Zingiberales</taxon>
        <taxon>Musaceae</taxon>
        <taxon>Ensete</taxon>
    </lineage>
</organism>
<evidence type="ECO:0000256" key="2">
    <source>
        <dbReference type="SAM" id="MobiDB-lite"/>
    </source>
</evidence>
<feature type="compositionally biased region" description="Polar residues" evidence="2">
    <location>
        <begin position="84"/>
        <end position="101"/>
    </location>
</feature>
<evidence type="ECO:0000313" key="4">
    <source>
        <dbReference type="Proteomes" id="UP000287651"/>
    </source>
</evidence>
<dbReference type="AlphaFoldDB" id="A0A426X3S7"/>
<feature type="coiled-coil region" evidence="1">
    <location>
        <begin position="370"/>
        <end position="418"/>
    </location>
</feature>